<keyword evidence="3" id="KW-0862">Zinc</keyword>
<dbReference type="PROSITE" id="PS50089">
    <property type="entry name" value="ZF_RING_2"/>
    <property type="match status" value="1"/>
</dbReference>
<evidence type="ECO:0000313" key="7">
    <source>
        <dbReference type="EMBL" id="CAJ1394551.1"/>
    </source>
</evidence>
<dbReference type="AlphaFoldDB" id="A0AA36N8S5"/>
<sequence>KIFSLISLLRTKKRAMGNVLLGAEEEGLRILPFAVVVVAALYLAVKVIFGGCRPFMHELRSELGECCGYPPLAPLEPPELAGEARTVRPPGLVQALLEIFPVPPSAPAARLVPASSAEPAEGRPACPICVANWPNAALDCGHRVCAACLTEIQSRSNLCPVCRYPIRQAIRLYN</sequence>
<evidence type="ECO:0000256" key="4">
    <source>
        <dbReference type="PROSITE-ProRule" id="PRU00175"/>
    </source>
</evidence>
<accession>A0AA36N8S5</accession>
<keyword evidence="5" id="KW-1133">Transmembrane helix</keyword>
<keyword evidence="1" id="KW-0479">Metal-binding</keyword>
<feature type="domain" description="RING-type" evidence="6">
    <location>
        <begin position="126"/>
        <end position="163"/>
    </location>
</feature>
<name>A0AA36N8S5_9DINO</name>
<evidence type="ECO:0000256" key="3">
    <source>
        <dbReference type="ARBA" id="ARBA00022833"/>
    </source>
</evidence>
<evidence type="ECO:0000313" key="8">
    <source>
        <dbReference type="Proteomes" id="UP001178507"/>
    </source>
</evidence>
<organism evidence="7 8">
    <name type="scientific">Effrenium voratum</name>
    <dbReference type="NCBI Taxonomy" id="2562239"/>
    <lineage>
        <taxon>Eukaryota</taxon>
        <taxon>Sar</taxon>
        <taxon>Alveolata</taxon>
        <taxon>Dinophyceae</taxon>
        <taxon>Suessiales</taxon>
        <taxon>Symbiodiniaceae</taxon>
        <taxon>Effrenium</taxon>
    </lineage>
</organism>
<dbReference type="SUPFAM" id="SSF57850">
    <property type="entry name" value="RING/U-box"/>
    <property type="match status" value="1"/>
</dbReference>
<protein>
    <recommendedName>
        <fullName evidence="6">RING-type domain-containing protein</fullName>
    </recommendedName>
</protein>
<comment type="caution">
    <text evidence="7">The sequence shown here is derived from an EMBL/GenBank/DDBJ whole genome shotgun (WGS) entry which is preliminary data.</text>
</comment>
<evidence type="ECO:0000259" key="6">
    <source>
        <dbReference type="PROSITE" id="PS50089"/>
    </source>
</evidence>
<evidence type="ECO:0000256" key="5">
    <source>
        <dbReference type="SAM" id="Phobius"/>
    </source>
</evidence>
<dbReference type="InterPro" id="IPR001841">
    <property type="entry name" value="Znf_RING"/>
</dbReference>
<dbReference type="Gene3D" id="3.30.40.10">
    <property type="entry name" value="Zinc/RING finger domain, C3HC4 (zinc finger)"/>
    <property type="match status" value="1"/>
</dbReference>
<keyword evidence="5" id="KW-0472">Membrane</keyword>
<dbReference type="Pfam" id="PF13920">
    <property type="entry name" value="zf-C3HC4_3"/>
    <property type="match status" value="1"/>
</dbReference>
<reference evidence="7" key="1">
    <citation type="submission" date="2023-08" db="EMBL/GenBank/DDBJ databases">
        <authorList>
            <person name="Chen Y."/>
            <person name="Shah S."/>
            <person name="Dougan E. K."/>
            <person name="Thang M."/>
            <person name="Chan C."/>
        </authorList>
    </citation>
    <scope>NUCLEOTIDE SEQUENCE</scope>
</reference>
<keyword evidence="5" id="KW-0812">Transmembrane</keyword>
<dbReference type="GO" id="GO:0008270">
    <property type="term" value="F:zinc ion binding"/>
    <property type="evidence" value="ECO:0007669"/>
    <property type="project" value="UniProtKB-KW"/>
</dbReference>
<dbReference type="InterPro" id="IPR013083">
    <property type="entry name" value="Znf_RING/FYVE/PHD"/>
</dbReference>
<gene>
    <name evidence="7" type="ORF">EVOR1521_LOCUS19179</name>
</gene>
<keyword evidence="2 4" id="KW-0863">Zinc-finger</keyword>
<feature type="non-terminal residue" evidence="7">
    <location>
        <position position="1"/>
    </location>
</feature>
<dbReference type="PROSITE" id="PS00518">
    <property type="entry name" value="ZF_RING_1"/>
    <property type="match status" value="1"/>
</dbReference>
<dbReference type="EMBL" id="CAUJNA010002890">
    <property type="protein sequence ID" value="CAJ1394551.1"/>
    <property type="molecule type" value="Genomic_DNA"/>
</dbReference>
<feature type="transmembrane region" description="Helical" evidence="5">
    <location>
        <begin position="30"/>
        <end position="49"/>
    </location>
</feature>
<dbReference type="Proteomes" id="UP001178507">
    <property type="component" value="Unassembled WGS sequence"/>
</dbReference>
<dbReference type="SMART" id="SM00184">
    <property type="entry name" value="RING"/>
    <property type="match status" value="1"/>
</dbReference>
<proteinExistence type="predicted"/>
<evidence type="ECO:0000256" key="1">
    <source>
        <dbReference type="ARBA" id="ARBA00022723"/>
    </source>
</evidence>
<keyword evidence="8" id="KW-1185">Reference proteome</keyword>
<evidence type="ECO:0000256" key="2">
    <source>
        <dbReference type="ARBA" id="ARBA00022771"/>
    </source>
</evidence>
<dbReference type="InterPro" id="IPR017907">
    <property type="entry name" value="Znf_RING_CS"/>
</dbReference>